<reference evidence="3" key="1">
    <citation type="journal article" date="2019" name="Int. J. Syst. Evol. Microbiol.">
        <title>The Global Catalogue of Microorganisms (GCM) 10K type strain sequencing project: providing services to taxonomists for standard genome sequencing and annotation.</title>
        <authorList>
            <consortium name="The Broad Institute Genomics Platform"/>
            <consortium name="The Broad Institute Genome Sequencing Center for Infectious Disease"/>
            <person name="Wu L."/>
            <person name="Ma J."/>
        </authorList>
    </citation>
    <scope>NUCLEOTIDE SEQUENCE [LARGE SCALE GENOMIC DNA]</scope>
    <source>
        <strain evidence="3">CCUG 63419</strain>
    </source>
</reference>
<dbReference type="Pfam" id="PF10108">
    <property type="entry name" value="DNA_pol_B_exo2"/>
    <property type="match status" value="1"/>
</dbReference>
<feature type="domain" description="Predicted 3'-5' exonuclease PolB-like" evidence="1">
    <location>
        <begin position="46"/>
        <end position="255"/>
    </location>
</feature>
<evidence type="ECO:0000313" key="2">
    <source>
        <dbReference type="EMBL" id="MFD0948840.1"/>
    </source>
</evidence>
<dbReference type="Proteomes" id="UP001597044">
    <property type="component" value="Unassembled WGS sequence"/>
</dbReference>
<keyword evidence="2" id="KW-0540">Nuclease</keyword>
<comment type="caution">
    <text evidence="2">The sequence shown here is derived from an EMBL/GenBank/DDBJ whole genome shotgun (WGS) entry which is preliminary data.</text>
</comment>
<gene>
    <name evidence="2" type="ORF">ACFQ0F_00265</name>
</gene>
<sequence>MNTLVFDIETVPDIAGGRRLYGLDGLDDAAAAEAMFKLRRQETGGSDFIRHSLQRVVCISAVLRSRDGVKVWSLGDESSSESDLISRFYQGLERFNPTLVSWNGSGFDLPVLHYRALLHGISAPTYWDQGELNRDAKFNNYLGRFHSRHTDVMDVLAGYQARAVQPLDQVASLLGFPGKNGMDGGQVWPTFLAGDLGSIRNYCESDVLNTYLVWLRFQQMRGQLDASQLAEEFMLLENALVAANQPHLSEFLAQWQTATAAMPLIDPPLNTPISSH</sequence>
<name>A0ABW3HEG0_9GAMM</name>
<dbReference type="CDD" id="cd05782">
    <property type="entry name" value="DNA_polB_like1_exo"/>
    <property type="match status" value="1"/>
</dbReference>
<dbReference type="EMBL" id="JBHTIT010000001">
    <property type="protein sequence ID" value="MFD0948840.1"/>
    <property type="molecule type" value="Genomic_DNA"/>
</dbReference>
<protein>
    <submittedName>
        <fullName evidence="2">3'-5' exonuclease</fullName>
    </submittedName>
</protein>
<keyword evidence="2" id="KW-0378">Hydrolase</keyword>
<dbReference type="RefSeq" id="WP_379067801.1">
    <property type="nucleotide sequence ID" value="NZ_JBHTIT010000001.1"/>
</dbReference>
<dbReference type="InterPro" id="IPR019288">
    <property type="entry name" value="3'-5'_exonuclease_PolB-like"/>
</dbReference>
<organism evidence="2 3">
    <name type="scientific">Paraperlucidibaca wandonensis</name>
    <dbReference type="NCBI Taxonomy" id="1268273"/>
    <lineage>
        <taxon>Bacteria</taxon>
        <taxon>Pseudomonadati</taxon>
        <taxon>Pseudomonadota</taxon>
        <taxon>Gammaproteobacteria</taxon>
        <taxon>Moraxellales</taxon>
        <taxon>Moraxellaceae</taxon>
        <taxon>Paraperlucidibaca</taxon>
    </lineage>
</organism>
<keyword evidence="2" id="KW-0269">Exonuclease</keyword>
<dbReference type="InterPro" id="IPR036397">
    <property type="entry name" value="RNaseH_sf"/>
</dbReference>
<evidence type="ECO:0000313" key="3">
    <source>
        <dbReference type="Proteomes" id="UP001597044"/>
    </source>
</evidence>
<proteinExistence type="predicted"/>
<accession>A0ABW3HEG0</accession>
<evidence type="ECO:0000259" key="1">
    <source>
        <dbReference type="Pfam" id="PF10108"/>
    </source>
</evidence>
<dbReference type="GO" id="GO:0004527">
    <property type="term" value="F:exonuclease activity"/>
    <property type="evidence" value="ECO:0007669"/>
    <property type="project" value="UniProtKB-KW"/>
</dbReference>
<dbReference type="Gene3D" id="3.30.420.10">
    <property type="entry name" value="Ribonuclease H-like superfamily/Ribonuclease H"/>
    <property type="match status" value="1"/>
</dbReference>
<dbReference type="SUPFAM" id="SSF53098">
    <property type="entry name" value="Ribonuclease H-like"/>
    <property type="match status" value="1"/>
</dbReference>
<dbReference type="InterPro" id="IPR012337">
    <property type="entry name" value="RNaseH-like_sf"/>
</dbReference>
<keyword evidence="3" id="KW-1185">Reference proteome</keyword>